<organism evidence="3 4">
    <name type="scientific">Carpinus fangiana</name>
    <dbReference type="NCBI Taxonomy" id="176857"/>
    <lineage>
        <taxon>Eukaryota</taxon>
        <taxon>Viridiplantae</taxon>
        <taxon>Streptophyta</taxon>
        <taxon>Embryophyta</taxon>
        <taxon>Tracheophyta</taxon>
        <taxon>Spermatophyta</taxon>
        <taxon>Magnoliopsida</taxon>
        <taxon>eudicotyledons</taxon>
        <taxon>Gunneridae</taxon>
        <taxon>Pentapetalae</taxon>
        <taxon>rosids</taxon>
        <taxon>fabids</taxon>
        <taxon>Fagales</taxon>
        <taxon>Betulaceae</taxon>
        <taxon>Carpinus</taxon>
    </lineage>
</organism>
<dbReference type="AlphaFoldDB" id="A0A5N6QWM6"/>
<dbReference type="InterPro" id="IPR036047">
    <property type="entry name" value="F-box-like_dom_sf"/>
</dbReference>
<evidence type="ECO:0000259" key="1">
    <source>
        <dbReference type="Pfam" id="PF00646"/>
    </source>
</evidence>
<accession>A0A5N6QWM6</accession>
<dbReference type="Pfam" id="PF03478">
    <property type="entry name" value="Beta-prop_KIB1-4"/>
    <property type="match status" value="1"/>
</dbReference>
<dbReference type="OrthoDB" id="1863935at2759"/>
<dbReference type="SUPFAM" id="SSF50965">
    <property type="entry name" value="Galactose oxidase, central domain"/>
    <property type="match status" value="1"/>
</dbReference>
<dbReference type="InterPro" id="IPR050942">
    <property type="entry name" value="F-box_BR-signaling"/>
</dbReference>
<gene>
    <name evidence="3" type="ORF">FH972_007810</name>
</gene>
<dbReference type="Pfam" id="PF00646">
    <property type="entry name" value="F-box"/>
    <property type="match status" value="1"/>
</dbReference>
<reference evidence="3 4" key="1">
    <citation type="submission" date="2019-06" db="EMBL/GenBank/DDBJ databases">
        <title>A chromosomal-level reference genome of Carpinus fangiana (Coryloideae, Betulaceae).</title>
        <authorList>
            <person name="Yang X."/>
            <person name="Wang Z."/>
            <person name="Zhang L."/>
            <person name="Hao G."/>
            <person name="Liu J."/>
            <person name="Yang Y."/>
        </authorList>
    </citation>
    <scope>NUCLEOTIDE SEQUENCE [LARGE SCALE GENOMIC DNA]</scope>
    <source>
        <strain evidence="3">Cfa_2016G</strain>
        <tissue evidence="3">Leaf</tissue>
    </source>
</reference>
<evidence type="ECO:0000313" key="4">
    <source>
        <dbReference type="Proteomes" id="UP000327013"/>
    </source>
</evidence>
<sequence>MINRRRHNIIGFEGNGAECREWSDLPVNVLDIIAARLDALDQIYFRAVCKNWGQTRRFPVTKKLPWLMGHSWACDQNVYSVCSFYRPSANPSHVPYSKVEREVFKVLHGAAICASKFGWLLLQKSSFSFFYNPYTKSIIKLPDLDLSFNRTTFSSVPTSPDCFCFAIQSSKNDVKIYLSICQPGDNQWSTLILDGFRRAVEDVVFSNGTFYCVFTRGALGAFRVADQHWSLLTNRNPISRVFFQSRAHMVDSNGELWLVCPFKGFEVFRFDWSTMTWVKANTLGCRALFLGCTSLAVSAEGETSGFAERIYYQHGICSCCYSMETKQSNQCALYLQDTTYTGGTERVWIQPPEI</sequence>
<name>A0A5N6QWM6_9ROSI</name>
<dbReference type="InterPro" id="IPR005174">
    <property type="entry name" value="KIB1-4_b-propeller"/>
</dbReference>
<dbReference type="InterPro" id="IPR001810">
    <property type="entry name" value="F-box_dom"/>
</dbReference>
<evidence type="ECO:0008006" key="5">
    <source>
        <dbReference type="Google" id="ProtNLM"/>
    </source>
</evidence>
<dbReference type="Proteomes" id="UP000327013">
    <property type="component" value="Chromosome 3"/>
</dbReference>
<dbReference type="PANTHER" id="PTHR44259">
    <property type="entry name" value="OS07G0183000 PROTEIN-RELATED"/>
    <property type="match status" value="1"/>
</dbReference>
<evidence type="ECO:0000259" key="2">
    <source>
        <dbReference type="Pfam" id="PF03478"/>
    </source>
</evidence>
<protein>
    <recommendedName>
        <fullName evidence="5">DUF295 domain-containing protein</fullName>
    </recommendedName>
</protein>
<dbReference type="InterPro" id="IPR011043">
    <property type="entry name" value="Gal_Oxase/kelch_b-propeller"/>
</dbReference>
<feature type="domain" description="KIB1-4 beta-propeller" evidence="2">
    <location>
        <begin position="105"/>
        <end position="313"/>
    </location>
</feature>
<dbReference type="PANTHER" id="PTHR44259:SF114">
    <property type="entry name" value="OS06G0707300 PROTEIN"/>
    <property type="match status" value="1"/>
</dbReference>
<proteinExistence type="predicted"/>
<keyword evidence="4" id="KW-1185">Reference proteome</keyword>
<dbReference type="EMBL" id="CM017323">
    <property type="protein sequence ID" value="KAE8021967.1"/>
    <property type="molecule type" value="Genomic_DNA"/>
</dbReference>
<dbReference type="SUPFAM" id="SSF81383">
    <property type="entry name" value="F-box domain"/>
    <property type="match status" value="1"/>
</dbReference>
<evidence type="ECO:0000313" key="3">
    <source>
        <dbReference type="EMBL" id="KAE8021967.1"/>
    </source>
</evidence>
<feature type="domain" description="F-box" evidence="1">
    <location>
        <begin position="22"/>
        <end position="53"/>
    </location>
</feature>